<dbReference type="EMBL" id="JAJOZR010000009">
    <property type="protein sequence ID" value="MCD7110467.1"/>
    <property type="molecule type" value="Genomic_DNA"/>
</dbReference>
<keyword evidence="3" id="KW-1185">Reference proteome</keyword>
<evidence type="ECO:0000256" key="1">
    <source>
        <dbReference type="SAM" id="Phobius"/>
    </source>
</evidence>
<comment type="caution">
    <text evidence="2">The sequence shown here is derived from an EMBL/GenBank/DDBJ whole genome shotgun (WGS) entry which is preliminary data.</text>
</comment>
<sequence length="441" mass="48411">MLSARDLGRHIDDLHCRGANLLEGPQSVAVSNLGAEQARGLASVCRSGAFTCSIADEAGTRWDEDDVDEGFAPFRLVIGKPTNENGILCVLTEHGFRTMLAEPDHVESCWWVAGLQVPIRTWSTLFLPWGESLPTLDPIPTKNPRYFVREYSAERSAPNSVGRWLLRDPERDLGVSDACRDRWAEVASDALTLCLPNEIDPESGALKFRGPSRLVLERPSSEQMAEFVTGRGFLLLQNAIAWVFENERETETRHTLLAAELARSAALNRSTTAVLEENLYSALEGARIAYEMHLMSVGNDTLKALADLRKAVTEEIGKTTEATRQTSAAVASALAVGLGLLAAKTTATVSPGLVMALMCVAVVYVLMVAVSGGLHVFFQRKARRSWQERLYRFLPKIEYKQLVTDPITSSEWVFYLICALGGGSVLVLAFIVIFQTPMPSP</sequence>
<accession>A0A9X1NSY2</accession>
<proteinExistence type="predicted"/>
<reference evidence="2" key="1">
    <citation type="submission" date="2021-12" db="EMBL/GenBank/DDBJ databases">
        <authorList>
            <person name="Li Y."/>
        </authorList>
    </citation>
    <scope>NUCLEOTIDE SEQUENCE</scope>
    <source>
        <strain evidence="2">DKSPLA3</strain>
    </source>
</reference>
<keyword evidence="1" id="KW-0812">Transmembrane</keyword>
<feature type="transmembrane region" description="Helical" evidence="1">
    <location>
        <begin position="328"/>
        <end position="347"/>
    </location>
</feature>
<gene>
    <name evidence="2" type="ORF">LRX75_15635</name>
</gene>
<dbReference type="Proteomes" id="UP001139089">
    <property type="component" value="Unassembled WGS sequence"/>
</dbReference>
<feature type="transmembrane region" description="Helical" evidence="1">
    <location>
        <begin position="412"/>
        <end position="434"/>
    </location>
</feature>
<feature type="transmembrane region" description="Helical" evidence="1">
    <location>
        <begin position="353"/>
        <end position="378"/>
    </location>
</feature>
<dbReference type="AlphaFoldDB" id="A0A9X1NSY2"/>
<protein>
    <submittedName>
        <fullName evidence="2">Uncharacterized protein</fullName>
    </submittedName>
</protein>
<name>A0A9X1NSY2_9HYPH</name>
<organism evidence="2 3">
    <name type="scientific">Rhizobium quercicola</name>
    <dbReference type="NCBI Taxonomy" id="2901226"/>
    <lineage>
        <taxon>Bacteria</taxon>
        <taxon>Pseudomonadati</taxon>
        <taxon>Pseudomonadota</taxon>
        <taxon>Alphaproteobacteria</taxon>
        <taxon>Hyphomicrobiales</taxon>
        <taxon>Rhizobiaceae</taxon>
        <taxon>Rhizobium/Agrobacterium group</taxon>
        <taxon>Rhizobium</taxon>
    </lineage>
</organism>
<keyword evidence="1" id="KW-0472">Membrane</keyword>
<evidence type="ECO:0000313" key="2">
    <source>
        <dbReference type="EMBL" id="MCD7110467.1"/>
    </source>
</evidence>
<keyword evidence="1" id="KW-1133">Transmembrane helix</keyword>
<evidence type="ECO:0000313" key="3">
    <source>
        <dbReference type="Proteomes" id="UP001139089"/>
    </source>
</evidence>
<dbReference type="RefSeq" id="WP_231815672.1">
    <property type="nucleotide sequence ID" value="NZ_JAJOZR010000009.1"/>
</dbReference>